<dbReference type="Proteomes" id="UP000051717">
    <property type="component" value="Unassembled WGS sequence"/>
</dbReference>
<reference evidence="8 9" key="1">
    <citation type="journal article" date="2015" name="Microbiome">
        <title>Genomic resolution of linkages in carbon, nitrogen, and sulfur cycling among widespread estuary sediment bacteria.</title>
        <authorList>
            <person name="Baker B.J."/>
            <person name="Lazar C.S."/>
            <person name="Teske A.P."/>
            <person name="Dick G.J."/>
        </authorList>
    </citation>
    <scope>NUCLEOTIDE SEQUENCE [LARGE SCALE GENOMIC DNA]</scope>
    <source>
        <strain evidence="8">SM23_40</strain>
    </source>
</reference>
<sequence>MENNRVLSAILKLLKYLPFPRRRVPASEDEIKEIIAQSEEEGIITEDEEVMITKIFEMGETPVEVVMIPRVDMVCIEADAPIDEVLRLFHHKGFSRMPVYDGQIDNVIGIVHVKELLRFWGRGEDLRAVEFIRLPYFIPESKRVLDAIREFQRKRISIAMVIDEYGGISGLVTLEDLIEEIVGDLRDELDREEIVSKALEDGSYVVNAGIELDELNMLLGTELAREDLHTLGGLIVSNLERIPRPGERVIIDNVVIEVLEASKQRVYRVRIRKKPSE</sequence>
<dbReference type="SUPFAM" id="SSF56176">
    <property type="entry name" value="FAD-binding/transporter-associated domain-like"/>
    <property type="match status" value="1"/>
</dbReference>
<dbReference type="GO" id="GO:0050660">
    <property type="term" value="F:flavin adenine dinucleotide binding"/>
    <property type="evidence" value="ECO:0007669"/>
    <property type="project" value="InterPro"/>
</dbReference>
<evidence type="ECO:0000313" key="9">
    <source>
        <dbReference type="Proteomes" id="UP000051717"/>
    </source>
</evidence>
<dbReference type="InterPro" id="IPR005170">
    <property type="entry name" value="Transptr-assoc_dom"/>
</dbReference>
<evidence type="ECO:0000259" key="7">
    <source>
        <dbReference type="PROSITE" id="PS51371"/>
    </source>
</evidence>
<dbReference type="AlphaFoldDB" id="A0A0S8GDY9"/>
<comment type="caution">
    <text evidence="8">The sequence shown here is derived from an EMBL/GenBank/DDBJ whole genome shotgun (WGS) entry which is preliminary data.</text>
</comment>
<dbReference type="SUPFAM" id="SSF54631">
    <property type="entry name" value="CBS-domain pair"/>
    <property type="match status" value="1"/>
</dbReference>
<dbReference type="PROSITE" id="PS51371">
    <property type="entry name" value="CBS"/>
    <property type="match status" value="2"/>
</dbReference>
<evidence type="ECO:0000256" key="5">
    <source>
        <dbReference type="ARBA" id="ARBA00023122"/>
    </source>
</evidence>
<dbReference type="EMBL" id="LJUI01000014">
    <property type="protein sequence ID" value="KPK70516.1"/>
    <property type="molecule type" value="Genomic_DNA"/>
</dbReference>
<gene>
    <name evidence="8" type="ORF">AMJ82_03005</name>
</gene>
<evidence type="ECO:0000256" key="4">
    <source>
        <dbReference type="ARBA" id="ARBA00022737"/>
    </source>
</evidence>
<dbReference type="InterPro" id="IPR044751">
    <property type="entry name" value="Ion_transp-like_CBS"/>
</dbReference>
<dbReference type="FunFam" id="3.10.580.10:FF:000002">
    <property type="entry name" value="Magnesium/cobalt efflux protein CorC"/>
    <property type="match status" value="1"/>
</dbReference>
<keyword evidence="5 6" id="KW-0129">CBS domain</keyword>
<accession>A0A0S8GDY9</accession>
<evidence type="ECO:0000256" key="3">
    <source>
        <dbReference type="ARBA" id="ARBA00022475"/>
    </source>
</evidence>
<evidence type="ECO:0000256" key="6">
    <source>
        <dbReference type="PROSITE-ProRule" id="PRU00703"/>
    </source>
</evidence>
<dbReference type="Gene3D" id="3.30.465.10">
    <property type="match status" value="1"/>
</dbReference>
<name>A0A0S8GDY9_UNCT6</name>
<feature type="domain" description="CBS" evidence="7">
    <location>
        <begin position="67"/>
        <end position="126"/>
    </location>
</feature>
<keyword evidence="3" id="KW-0472">Membrane</keyword>
<comment type="subcellular location">
    <subcellularLocation>
        <location evidence="1">Cell membrane</location>
        <topology evidence="1">Multi-pass membrane protein</topology>
    </subcellularLocation>
</comment>
<evidence type="ECO:0000313" key="8">
    <source>
        <dbReference type="EMBL" id="KPK70516.1"/>
    </source>
</evidence>
<dbReference type="CDD" id="cd04590">
    <property type="entry name" value="CBS_pair_CorC_HlyC_assoc"/>
    <property type="match status" value="1"/>
</dbReference>
<proteinExistence type="inferred from homology"/>
<dbReference type="InterPro" id="IPR036318">
    <property type="entry name" value="FAD-bd_PCMH-like_sf"/>
</dbReference>
<keyword evidence="3" id="KW-1003">Cell membrane</keyword>
<dbReference type="PANTHER" id="PTHR22777:SF32">
    <property type="entry name" value="UPF0053 INNER MEMBRANE PROTEIN YFJD"/>
    <property type="match status" value="1"/>
</dbReference>
<dbReference type="InterPro" id="IPR016169">
    <property type="entry name" value="FAD-bd_PCMH_sub2"/>
</dbReference>
<dbReference type="Gene3D" id="3.10.580.10">
    <property type="entry name" value="CBS-domain"/>
    <property type="match status" value="1"/>
</dbReference>
<feature type="domain" description="CBS" evidence="7">
    <location>
        <begin position="131"/>
        <end position="188"/>
    </location>
</feature>
<dbReference type="PANTHER" id="PTHR22777">
    <property type="entry name" value="HEMOLYSIN-RELATED"/>
    <property type="match status" value="1"/>
</dbReference>
<dbReference type="Pfam" id="PF00571">
    <property type="entry name" value="CBS"/>
    <property type="match status" value="2"/>
</dbReference>
<dbReference type="SMART" id="SM01091">
    <property type="entry name" value="CorC_HlyC"/>
    <property type="match status" value="1"/>
</dbReference>
<dbReference type="SMART" id="SM00116">
    <property type="entry name" value="CBS"/>
    <property type="match status" value="2"/>
</dbReference>
<dbReference type="PATRIC" id="fig|1703774.3.peg.789"/>
<evidence type="ECO:0000256" key="2">
    <source>
        <dbReference type="ARBA" id="ARBA00006337"/>
    </source>
</evidence>
<evidence type="ECO:0000256" key="1">
    <source>
        <dbReference type="ARBA" id="ARBA00004651"/>
    </source>
</evidence>
<dbReference type="Pfam" id="PF03471">
    <property type="entry name" value="CorC_HlyC"/>
    <property type="match status" value="1"/>
</dbReference>
<organism evidence="8 9">
    <name type="scientific">candidate division TA06 bacterium SM23_40</name>
    <dbReference type="NCBI Taxonomy" id="1703774"/>
    <lineage>
        <taxon>Bacteria</taxon>
        <taxon>Bacteria division TA06</taxon>
    </lineage>
</organism>
<comment type="similarity">
    <text evidence="2">Belongs to the UPF0053 family.</text>
</comment>
<keyword evidence="4" id="KW-0677">Repeat</keyword>
<dbReference type="InterPro" id="IPR046342">
    <property type="entry name" value="CBS_dom_sf"/>
</dbReference>
<dbReference type="InterPro" id="IPR000644">
    <property type="entry name" value="CBS_dom"/>
</dbReference>
<dbReference type="GO" id="GO:0005886">
    <property type="term" value="C:plasma membrane"/>
    <property type="evidence" value="ECO:0007669"/>
    <property type="project" value="UniProtKB-SubCell"/>
</dbReference>
<protein>
    <recommendedName>
        <fullName evidence="7">CBS domain-containing protein</fullName>
    </recommendedName>
</protein>